<organism evidence="6 7">
    <name type="scientific">Epilithonimonas zeae</name>
    <dbReference type="NCBI Taxonomy" id="1416779"/>
    <lineage>
        <taxon>Bacteria</taxon>
        <taxon>Pseudomonadati</taxon>
        <taxon>Bacteroidota</taxon>
        <taxon>Flavobacteriia</taxon>
        <taxon>Flavobacteriales</taxon>
        <taxon>Weeksellaceae</taxon>
        <taxon>Chryseobacterium group</taxon>
        <taxon>Epilithonimonas</taxon>
    </lineage>
</organism>
<dbReference type="OrthoDB" id="8901262at2"/>
<dbReference type="Pfam" id="PF18962">
    <property type="entry name" value="Por_Secre_tail"/>
    <property type="match status" value="1"/>
</dbReference>
<protein>
    <submittedName>
        <fullName evidence="6">Por secretion system C-terminal sorting domain-containing protein</fullName>
    </submittedName>
</protein>
<keyword evidence="2 4" id="KW-0732">Signal</keyword>
<evidence type="ECO:0000256" key="1">
    <source>
        <dbReference type="ARBA" id="ARBA00022614"/>
    </source>
</evidence>
<dbReference type="RefSeq" id="WP_074235681.1">
    <property type="nucleotide sequence ID" value="NZ_FSRK01000002.1"/>
</dbReference>
<accession>A0A1N6IA57</accession>
<reference evidence="7" key="1">
    <citation type="submission" date="2016-11" db="EMBL/GenBank/DDBJ databases">
        <authorList>
            <person name="Varghese N."/>
            <person name="Submissions S."/>
        </authorList>
    </citation>
    <scope>NUCLEOTIDE SEQUENCE [LARGE SCALE GENOMIC DNA]</scope>
    <source>
        <strain evidence="7">DSM 27623</strain>
    </source>
</reference>
<dbReference type="SUPFAM" id="SSF52058">
    <property type="entry name" value="L domain-like"/>
    <property type="match status" value="1"/>
</dbReference>
<keyword evidence="3" id="KW-0677">Repeat</keyword>
<dbReference type="STRING" id="1416779.SAMN05444409_2473"/>
<dbReference type="GO" id="GO:0035591">
    <property type="term" value="F:signaling adaptor activity"/>
    <property type="evidence" value="ECO:0007669"/>
    <property type="project" value="TreeGrafter"/>
</dbReference>
<gene>
    <name evidence="6" type="ORF">SAMN05444409_2473</name>
</gene>
<sequence length="376" mass="41931">MKKTFVLTLILGIASLINAQIVNISDANFKAYLVANSEINTNGDSQIQVSEANAFAGTINIYDKGITNLTGIEAFVNITGLSCYSESGSTFPNQLTSLDISKNTKLKTLLCYGNLLTSLDVSKNIDLITIFCYDNQLTNLDVSKNTELLQLYCGNNPLKTLDISNNLKLIQLYCYQNQLTSLDISKNTALKYLNCQINQLTNLNINNITTLMYFFCYDNLLTSLDFSKNTNLRWLECYNNKLTNLILKNGNNENLIYMYSYNNPQLNCIEVDNIANASSNSGWQKDATASYNTNCILAVNDINKIEITIYPNPAKDILNFSQDVSNFRISDLSGKVVKQISSSEKSINVSKLAKGNYIISGKTKTGETINKKFIKE</sequence>
<keyword evidence="7" id="KW-1185">Reference proteome</keyword>
<dbReference type="InterPro" id="IPR032675">
    <property type="entry name" value="LRR_dom_sf"/>
</dbReference>
<evidence type="ECO:0000256" key="2">
    <source>
        <dbReference type="ARBA" id="ARBA00022729"/>
    </source>
</evidence>
<name>A0A1N6IA57_9FLAO</name>
<dbReference type="PANTHER" id="PTHR47566:SF1">
    <property type="entry name" value="PROTEIN NUD1"/>
    <property type="match status" value="1"/>
</dbReference>
<dbReference type="InterPro" id="IPR052574">
    <property type="entry name" value="CDIRP"/>
</dbReference>
<evidence type="ECO:0000256" key="4">
    <source>
        <dbReference type="SAM" id="SignalP"/>
    </source>
</evidence>
<dbReference type="Proteomes" id="UP000185207">
    <property type="component" value="Unassembled WGS sequence"/>
</dbReference>
<dbReference type="Gene3D" id="3.80.10.10">
    <property type="entry name" value="Ribonuclease Inhibitor"/>
    <property type="match status" value="1"/>
</dbReference>
<evidence type="ECO:0000313" key="6">
    <source>
        <dbReference type="EMBL" id="SIO28916.1"/>
    </source>
</evidence>
<dbReference type="AlphaFoldDB" id="A0A1N6IA57"/>
<feature type="chain" id="PRO_5009936590" evidence="4">
    <location>
        <begin position="20"/>
        <end position="376"/>
    </location>
</feature>
<evidence type="ECO:0000256" key="3">
    <source>
        <dbReference type="ARBA" id="ARBA00022737"/>
    </source>
</evidence>
<dbReference type="InterPro" id="IPR026444">
    <property type="entry name" value="Secre_tail"/>
</dbReference>
<proteinExistence type="predicted"/>
<dbReference type="PANTHER" id="PTHR47566">
    <property type="match status" value="1"/>
</dbReference>
<feature type="domain" description="Secretion system C-terminal sorting" evidence="5">
    <location>
        <begin position="309"/>
        <end position="374"/>
    </location>
</feature>
<feature type="signal peptide" evidence="4">
    <location>
        <begin position="1"/>
        <end position="19"/>
    </location>
</feature>
<keyword evidence="1" id="KW-0433">Leucine-rich repeat</keyword>
<dbReference type="EMBL" id="FSRK01000002">
    <property type="protein sequence ID" value="SIO28916.1"/>
    <property type="molecule type" value="Genomic_DNA"/>
</dbReference>
<evidence type="ECO:0000259" key="5">
    <source>
        <dbReference type="Pfam" id="PF18962"/>
    </source>
</evidence>
<dbReference type="NCBIfam" id="TIGR04183">
    <property type="entry name" value="Por_Secre_tail"/>
    <property type="match status" value="1"/>
</dbReference>
<evidence type="ECO:0000313" key="7">
    <source>
        <dbReference type="Proteomes" id="UP000185207"/>
    </source>
</evidence>